<dbReference type="InterPro" id="IPR015890">
    <property type="entry name" value="Chorismate_C"/>
</dbReference>
<evidence type="ECO:0000313" key="8">
    <source>
        <dbReference type="EMBL" id="MEN7537832.1"/>
    </source>
</evidence>
<dbReference type="Proteomes" id="UP001484535">
    <property type="component" value="Unassembled WGS sequence"/>
</dbReference>
<keyword evidence="9" id="KW-1185">Reference proteome</keyword>
<evidence type="ECO:0000256" key="3">
    <source>
        <dbReference type="ARBA" id="ARBA00012824"/>
    </source>
</evidence>
<evidence type="ECO:0000256" key="2">
    <source>
        <dbReference type="ARBA" id="ARBA00005297"/>
    </source>
</evidence>
<dbReference type="GO" id="GO:0008909">
    <property type="term" value="F:isochorismate synthase activity"/>
    <property type="evidence" value="ECO:0007669"/>
    <property type="project" value="UniProtKB-EC"/>
</dbReference>
<dbReference type="EMBL" id="JBDLBR010000003">
    <property type="protein sequence ID" value="MEN7537832.1"/>
    <property type="molecule type" value="Genomic_DNA"/>
</dbReference>
<comment type="similarity">
    <text evidence="2">Belongs to the isochorismate synthase family.</text>
</comment>
<proteinExistence type="inferred from homology"/>
<evidence type="ECO:0000256" key="1">
    <source>
        <dbReference type="ARBA" id="ARBA00000799"/>
    </source>
</evidence>
<dbReference type="EC" id="5.4.4.2" evidence="3"/>
<dbReference type="InterPro" id="IPR005801">
    <property type="entry name" value="ADC_synthase"/>
</dbReference>
<gene>
    <name evidence="8" type="ORF">ABDJ38_11665</name>
</gene>
<dbReference type="SUPFAM" id="SSF56322">
    <property type="entry name" value="ADC synthase"/>
    <property type="match status" value="1"/>
</dbReference>
<reference evidence="8 9" key="1">
    <citation type="submission" date="2024-05" db="EMBL/GenBank/DDBJ databases">
        <authorList>
            <person name="Park S."/>
        </authorList>
    </citation>
    <scope>NUCLEOTIDE SEQUENCE [LARGE SCALE GENOMIC DNA]</scope>
    <source>
        <strain evidence="8 9">DGU5</strain>
    </source>
</reference>
<dbReference type="NCBIfam" id="TIGR00543">
    <property type="entry name" value="isochor_syn"/>
    <property type="match status" value="1"/>
</dbReference>
<evidence type="ECO:0000313" key="9">
    <source>
        <dbReference type="Proteomes" id="UP001484535"/>
    </source>
</evidence>
<dbReference type="Pfam" id="PF00425">
    <property type="entry name" value="Chorismate_bind"/>
    <property type="match status" value="1"/>
</dbReference>
<dbReference type="PANTHER" id="PTHR42839">
    <property type="entry name" value="ISOCHORISMATE SYNTHASE ENTC"/>
    <property type="match status" value="1"/>
</dbReference>
<keyword evidence="4 8" id="KW-0413">Isomerase</keyword>
<evidence type="ECO:0000256" key="5">
    <source>
        <dbReference type="ARBA" id="ARBA00041564"/>
    </source>
</evidence>
<organism evidence="8 9">
    <name type="scientific">Aurantiacibacter flavus</name>
    <dbReference type="NCBI Taxonomy" id="3145232"/>
    <lineage>
        <taxon>Bacteria</taxon>
        <taxon>Pseudomonadati</taxon>
        <taxon>Pseudomonadota</taxon>
        <taxon>Alphaproteobacteria</taxon>
        <taxon>Sphingomonadales</taxon>
        <taxon>Erythrobacteraceae</taxon>
        <taxon>Aurantiacibacter</taxon>
    </lineage>
</organism>
<sequence length="429" mass="46518">MPFRIAEIIKIHSESTIAKQLQLRLRGAVTPVNLRGRLVLEVMEVSAEGLDVVQFHLRNSSQRIEARGIRRRVEAGPRATLEQRCRLALKEGYGSPLVGSFPFGDDLPDFLYEPAFVQRAPYHAHTQSKAVAPASIELSAFVAHPTEADFARMVEQALDLLAQQPGSALEKVVLSRQLQLFGASGLDYDALLDSLSQDLAATAFRVDLSEQGDHLLIGATPEKLISRKGLHVSSLPLAGSIPRGKTEVEDRERAEQLSRSEKDSREHAMTREFVLDTLNPFCRELGTQEGTILYPTATMWHLGTAIEGKLKGADMPSAAGLAAALHPTPAVGGFPREAARAAIADIEPYDRGFYAGAIGYVDGSGDGEWYVSLRCAELTDDRLTLHAGAGIVAGSEPDQEVRETAAKFRAMLRAMGVADVTWAGQEAAE</sequence>
<dbReference type="InterPro" id="IPR004561">
    <property type="entry name" value="IsoChor_synthase"/>
</dbReference>
<dbReference type="PANTHER" id="PTHR42839:SF2">
    <property type="entry name" value="ISOCHORISMATE SYNTHASE ENTC"/>
    <property type="match status" value="1"/>
</dbReference>
<comment type="caution">
    <text evidence="8">The sequence shown here is derived from an EMBL/GenBank/DDBJ whole genome shotgun (WGS) entry which is preliminary data.</text>
</comment>
<accession>A0ABV0D179</accession>
<feature type="domain" description="Chorismate-utilising enzyme C-terminal" evidence="7">
    <location>
        <begin position="147"/>
        <end position="407"/>
    </location>
</feature>
<dbReference type="RefSeq" id="WP_346785273.1">
    <property type="nucleotide sequence ID" value="NZ_JBDLBR010000003.1"/>
</dbReference>
<dbReference type="Gene3D" id="3.60.120.10">
    <property type="entry name" value="Anthranilate synthase"/>
    <property type="match status" value="1"/>
</dbReference>
<comment type="catalytic activity">
    <reaction evidence="1">
        <text>chorismate = isochorismate</text>
        <dbReference type="Rhea" id="RHEA:18985"/>
        <dbReference type="ChEBI" id="CHEBI:29748"/>
        <dbReference type="ChEBI" id="CHEBI:29780"/>
        <dbReference type="EC" id="5.4.4.2"/>
    </reaction>
</comment>
<name>A0ABV0D179_9SPHN</name>
<evidence type="ECO:0000256" key="4">
    <source>
        <dbReference type="ARBA" id="ARBA00023235"/>
    </source>
</evidence>
<feature type="compositionally biased region" description="Basic and acidic residues" evidence="6">
    <location>
        <begin position="244"/>
        <end position="266"/>
    </location>
</feature>
<protein>
    <recommendedName>
        <fullName evidence="3">isochorismate synthase</fullName>
        <ecNumber evidence="3">5.4.4.2</ecNumber>
    </recommendedName>
    <alternativeName>
        <fullName evidence="5">Isochorismate mutase</fullName>
    </alternativeName>
</protein>
<evidence type="ECO:0000256" key="6">
    <source>
        <dbReference type="SAM" id="MobiDB-lite"/>
    </source>
</evidence>
<evidence type="ECO:0000259" key="7">
    <source>
        <dbReference type="Pfam" id="PF00425"/>
    </source>
</evidence>
<feature type="region of interest" description="Disordered" evidence="6">
    <location>
        <begin position="241"/>
        <end position="266"/>
    </location>
</feature>